<evidence type="ECO:0000313" key="3">
    <source>
        <dbReference type="Proteomes" id="UP000541610"/>
    </source>
</evidence>
<accession>A0A7J6NNK5</accession>
<dbReference type="Proteomes" id="UP000541610">
    <property type="component" value="Unassembled WGS sequence"/>
</dbReference>
<protein>
    <submittedName>
        <fullName evidence="2">Uncharacterized protein</fullName>
    </submittedName>
</protein>
<dbReference type="EMBL" id="JABANP010000301">
    <property type="protein sequence ID" value="KAF4684621.1"/>
    <property type="molecule type" value="Genomic_DNA"/>
</dbReference>
<evidence type="ECO:0000256" key="1">
    <source>
        <dbReference type="SAM" id="SignalP"/>
    </source>
</evidence>
<feature type="signal peptide" evidence="1">
    <location>
        <begin position="1"/>
        <end position="19"/>
    </location>
</feature>
<feature type="chain" id="PRO_5029895781" evidence="1">
    <location>
        <begin position="20"/>
        <end position="356"/>
    </location>
</feature>
<name>A0A7J6NNK5_PEROL</name>
<keyword evidence="1" id="KW-0732">Signal</keyword>
<sequence>MRFVFLAAAMIMKLAQLCAHPAEPGHHPIMLIVTGLFLFGILIGESLGSARRGLCAANPDDVPSGEYTPSSVPPGLENATSLRLEVEHFTDLCMAHLFFSTAVLQLLLHETGQVEKALLKRHGLKKCFSMDRGPSAREVSFVLAEVTDVRRRQGIDTVVLCTKKKSTKTNPRLTLYLQAIRIGRSYEEFNLPVTLTFRETQNSDGAAPLLNSVAAVPSPMVADASDGDQPPNKRSRIALKPAVEQSNWQVMPAMATVTAAGIKDGLYTDFFTSVDVNTGEDGRQLLTLTSTTPDDAELMVLEGALVPMGDGSATGCFKIEGTTAKFLRVHVCLDGDNRIALGGLEDTKVLRRVEDA</sequence>
<evidence type="ECO:0000313" key="2">
    <source>
        <dbReference type="EMBL" id="KAF4684621.1"/>
    </source>
</evidence>
<comment type="caution">
    <text evidence="2">The sequence shown here is derived from an EMBL/GenBank/DDBJ whole genome shotgun (WGS) entry which is preliminary data.</text>
</comment>
<proteinExistence type="predicted"/>
<reference evidence="2 3" key="1">
    <citation type="submission" date="2020-04" db="EMBL/GenBank/DDBJ databases">
        <title>Perkinsus olseni comparative genomics.</title>
        <authorList>
            <person name="Bogema D.R."/>
        </authorList>
    </citation>
    <scope>NUCLEOTIDE SEQUENCE [LARGE SCALE GENOMIC DNA]</scope>
    <source>
        <strain evidence="2">00978-12</strain>
    </source>
</reference>
<gene>
    <name evidence="2" type="ORF">FOZ60_007639</name>
</gene>
<dbReference type="AlphaFoldDB" id="A0A7J6NNK5"/>
<organism evidence="2 3">
    <name type="scientific">Perkinsus olseni</name>
    <name type="common">Perkinsus atlanticus</name>
    <dbReference type="NCBI Taxonomy" id="32597"/>
    <lineage>
        <taxon>Eukaryota</taxon>
        <taxon>Sar</taxon>
        <taxon>Alveolata</taxon>
        <taxon>Perkinsozoa</taxon>
        <taxon>Perkinsea</taxon>
        <taxon>Perkinsida</taxon>
        <taxon>Perkinsidae</taxon>
        <taxon>Perkinsus</taxon>
    </lineage>
</organism>